<comment type="caution">
    <text evidence="3">The sequence shown here is derived from an EMBL/GenBank/DDBJ whole genome shotgun (WGS) entry which is preliminary data.</text>
</comment>
<dbReference type="OrthoDB" id="1640476at2759"/>
<dbReference type="AlphaFoldDB" id="A0A9P5LDY2"/>
<feature type="compositionally biased region" description="Polar residues" evidence="1">
    <location>
        <begin position="1"/>
        <end position="12"/>
    </location>
</feature>
<dbReference type="InterPro" id="IPR032752">
    <property type="entry name" value="DC-UbP/UBTD2_N"/>
</dbReference>
<dbReference type="InterPro" id="IPR000626">
    <property type="entry name" value="Ubiquitin-like_dom"/>
</dbReference>
<dbReference type="Pfam" id="PF16455">
    <property type="entry name" value="UBD"/>
    <property type="match status" value="1"/>
</dbReference>
<dbReference type="Gene3D" id="3.10.20.90">
    <property type="entry name" value="Phosphatidylinositol 3-kinase Catalytic Subunit, Chain A, domain 1"/>
    <property type="match status" value="1"/>
</dbReference>
<dbReference type="InterPro" id="IPR039869">
    <property type="entry name" value="UBTD1/2"/>
</dbReference>
<feature type="domain" description="Ubiquitin-like" evidence="2">
    <location>
        <begin position="221"/>
        <end position="308"/>
    </location>
</feature>
<evidence type="ECO:0000313" key="3">
    <source>
        <dbReference type="EMBL" id="KAF7545424.1"/>
    </source>
</evidence>
<dbReference type="Gene3D" id="1.20.225.20">
    <property type="entry name" value="Ub domain-containing protein, DC-UbP/UBTD2, N-terminal domain"/>
    <property type="match status" value="1"/>
</dbReference>
<proteinExistence type="predicted"/>
<protein>
    <recommendedName>
        <fullName evidence="2">Ubiquitin-like domain-containing protein</fullName>
    </recommendedName>
</protein>
<dbReference type="InterPro" id="IPR029071">
    <property type="entry name" value="Ubiquitin-like_domsf"/>
</dbReference>
<sequence length="308" mass="34264">MGCCFSRSSGPNSPYPGGAPNASSRAINPPPLSLPEPAHGDNPRGASRRRRREQRPLDQHIDKPLRRHEWSSRDRSWTKRDIATERADFFDTRVTGRNEVWQTIHAALQVLWDPVDQDAQDDGSNGLATAQMILSAAEISLPTGNLVNGVYDALGNYYQLPEWVVSDPRNMVEEPDTGAKGDVSTVGEDTTAEDDMTDDDDEIKGRKREKGKEVIDVREMVPLRARLSENGQDIKLNIAESETVKSVARKIAQEADYSVKDTKLTFPKLASTKRIRIAYMGKMLKENSSLAAQGWQPGHVVNALVFNR</sequence>
<evidence type="ECO:0000313" key="4">
    <source>
        <dbReference type="Proteomes" id="UP000722485"/>
    </source>
</evidence>
<organism evidence="3 4">
    <name type="scientific">Cylindrodendrum hubeiense</name>
    <dbReference type="NCBI Taxonomy" id="595255"/>
    <lineage>
        <taxon>Eukaryota</taxon>
        <taxon>Fungi</taxon>
        <taxon>Dikarya</taxon>
        <taxon>Ascomycota</taxon>
        <taxon>Pezizomycotina</taxon>
        <taxon>Sordariomycetes</taxon>
        <taxon>Hypocreomycetidae</taxon>
        <taxon>Hypocreales</taxon>
        <taxon>Nectriaceae</taxon>
        <taxon>Cylindrodendrum</taxon>
    </lineage>
</organism>
<reference evidence="3" key="1">
    <citation type="submission" date="2020-03" db="EMBL/GenBank/DDBJ databases">
        <title>Draft Genome Sequence of Cylindrodendrum hubeiense.</title>
        <authorList>
            <person name="Buettner E."/>
            <person name="Kellner H."/>
        </authorList>
    </citation>
    <scope>NUCLEOTIDE SEQUENCE</scope>
    <source>
        <strain evidence="3">IHI 201604</strain>
    </source>
</reference>
<feature type="compositionally biased region" description="Basic and acidic residues" evidence="1">
    <location>
        <begin position="54"/>
        <end position="77"/>
    </location>
</feature>
<evidence type="ECO:0000259" key="2">
    <source>
        <dbReference type="PROSITE" id="PS50053"/>
    </source>
</evidence>
<dbReference type="Proteomes" id="UP000722485">
    <property type="component" value="Unassembled WGS sequence"/>
</dbReference>
<keyword evidence="4" id="KW-1185">Reference proteome</keyword>
<dbReference type="InterPro" id="IPR038169">
    <property type="entry name" value="DC-UbP/UBTD2_N_sf"/>
</dbReference>
<evidence type="ECO:0000256" key="1">
    <source>
        <dbReference type="SAM" id="MobiDB-lite"/>
    </source>
</evidence>
<dbReference type="PANTHER" id="PTHR13609">
    <property type="entry name" value="UBIQUITIN DOMAIN CONTAINING 1 PROTEIN-RELATED"/>
    <property type="match status" value="1"/>
</dbReference>
<name>A0A9P5LDY2_9HYPO</name>
<accession>A0A9P5LDY2</accession>
<feature type="compositionally biased region" description="Acidic residues" evidence="1">
    <location>
        <begin position="190"/>
        <end position="202"/>
    </location>
</feature>
<gene>
    <name evidence="3" type="ORF">G7Z17_g9172</name>
</gene>
<dbReference type="SUPFAM" id="SSF54236">
    <property type="entry name" value="Ubiquitin-like"/>
    <property type="match status" value="1"/>
</dbReference>
<feature type="region of interest" description="Disordered" evidence="1">
    <location>
        <begin position="174"/>
        <end position="203"/>
    </location>
</feature>
<dbReference type="EMBL" id="JAANBB010000254">
    <property type="protein sequence ID" value="KAF7545424.1"/>
    <property type="molecule type" value="Genomic_DNA"/>
</dbReference>
<dbReference type="PROSITE" id="PS50053">
    <property type="entry name" value="UBIQUITIN_2"/>
    <property type="match status" value="1"/>
</dbReference>
<feature type="region of interest" description="Disordered" evidence="1">
    <location>
        <begin position="1"/>
        <end position="77"/>
    </location>
</feature>